<proteinExistence type="predicted"/>
<protein>
    <submittedName>
        <fullName evidence="1">Unannotated protein</fullName>
    </submittedName>
</protein>
<organism evidence="1">
    <name type="scientific">freshwater metagenome</name>
    <dbReference type="NCBI Taxonomy" id="449393"/>
    <lineage>
        <taxon>unclassified sequences</taxon>
        <taxon>metagenomes</taxon>
        <taxon>ecological metagenomes</taxon>
    </lineage>
</organism>
<sequence length="167" mass="18271">MTIAEITRLYVDEQLSTVEIGRRGHLHPETVRRRLHAAGVQLRPVAKVAGRKVSAAEMDRTVELYEQHRNLRVVGEILGVDPSTVRERLVRDDVDTSRELGATPTPPAPPGYALCADVAPGMGTNALALAARCGRGSVPGARRETTWPYRWLVPTTTDTRTPQETAA</sequence>
<accession>A0A6J7GQ06</accession>
<evidence type="ECO:0000313" key="1">
    <source>
        <dbReference type="EMBL" id="CAB4906343.1"/>
    </source>
</evidence>
<reference evidence="1" key="1">
    <citation type="submission" date="2020-05" db="EMBL/GenBank/DDBJ databases">
        <authorList>
            <person name="Chiriac C."/>
            <person name="Salcher M."/>
            <person name="Ghai R."/>
            <person name="Kavagutti S V."/>
        </authorList>
    </citation>
    <scope>NUCLEOTIDE SEQUENCE</scope>
</reference>
<gene>
    <name evidence="1" type="ORF">UFOPK3564_00909</name>
</gene>
<name>A0A6J7GQ06_9ZZZZ</name>
<dbReference type="AlphaFoldDB" id="A0A6J7GQ06"/>
<dbReference type="EMBL" id="CAFBMK010000036">
    <property type="protein sequence ID" value="CAB4906343.1"/>
    <property type="molecule type" value="Genomic_DNA"/>
</dbReference>